<reference evidence="1 2" key="1">
    <citation type="journal article" date="2014" name="Genome Announc.">
        <title>Draft genome sequence of the pathogenic fungus Scedosporium apiospermum.</title>
        <authorList>
            <person name="Vandeputte P."/>
            <person name="Ghamrawi S."/>
            <person name="Rechenmann M."/>
            <person name="Iltis A."/>
            <person name="Giraud S."/>
            <person name="Fleury M."/>
            <person name="Thornton C."/>
            <person name="Delhaes L."/>
            <person name="Meyer W."/>
            <person name="Papon N."/>
            <person name="Bouchara J.P."/>
        </authorList>
    </citation>
    <scope>NUCLEOTIDE SEQUENCE [LARGE SCALE GENOMIC DNA]</scope>
    <source>
        <strain evidence="1 2">IHEM 14462</strain>
    </source>
</reference>
<accession>A0A084GHM0</accession>
<dbReference type="InterPro" id="IPR043519">
    <property type="entry name" value="NT_sf"/>
</dbReference>
<organism evidence="1 2">
    <name type="scientific">Pseudallescheria apiosperma</name>
    <name type="common">Scedosporium apiospermum</name>
    <dbReference type="NCBI Taxonomy" id="563466"/>
    <lineage>
        <taxon>Eukaryota</taxon>
        <taxon>Fungi</taxon>
        <taxon>Dikarya</taxon>
        <taxon>Ascomycota</taxon>
        <taxon>Pezizomycotina</taxon>
        <taxon>Sordariomycetes</taxon>
        <taxon>Hypocreomycetidae</taxon>
        <taxon>Microascales</taxon>
        <taxon>Microascaceae</taxon>
        <taxon>Scedosporium</taxon>
    </lineage>
</organism>
<comment type="caution">
    <text evidence="1">The sequence shown here is derived from an EMBL/GenBank/DDBJ whole genome shotgun (WGS) entry which is preliminary data.</text>
</comment>
<evidence type="ECO:0000313" key="2">
    <source>
        <dbReference type="Proteomes" id="UP000028545"/>
    </source>
</evidence>
<dbReference type="EMBL" id="JOWA01000011">
    <property type="protein sequence ID" value="KEZ46832.1"/>
    <property type="molecule type" value="Genomic_DNA"/>
</dbReference>
<protein>
    <submittedName>
        <fullName evidence="1">Uncharacterized protein</fullName>
    </submittedName>
</protein>
<sequence>MPSYTLEGLDDLEMSAETATPEDQKVALAFVVGILEDIPIGYGVMGGMNFHLRGSGRTTTDIDIAIDNSPRMRDLLRVFDSEKYHESIYWPASPIQYASGVARIFVQVDNGEDGQLAQLDFKPKGAEGHQIPDDIPASVDRVTINTRNGAFECNLLSIGPLVRSKIKAHHNREVEKDYNDLVFVCCHQDYAPLVRQAAVSYEETWKEFLLEKVMENNPESESQVRWALDLEAEGEAS</sequence>
<name>A0A084GHM0_PSEDA</name>
<gene>
    <name evidence="1" type="ORF">SAPIO_CDS0143</name>
</gene>
<dbReference type="VEuPathDB" id="FungiDB:SAPIO_CDS0143"/>
<evidence type="ECO:0000313" key="1">
    <source>
        <dbReference type="EMBL" id="KEZ46832.1"/>
    </source>
</evidence>
<dbReference type="GeneID" id="27718295"/>
<dbReference type="Gene3D" id="3.30.460.40">
    <property type="match status" value="1"/>
</dbReference>
<keyword evidence="2" id="KW-1185">Reference proteome</keyword>
<dbReference type="HOGENOM" id="CLU_1171197_0_0_1"/>
<dbReference type="Proteomes" id="UP000028545">
    <property type="component" value="Unassembled WGS sequence"/>
</dbReference>
<dbReference type="AlphaFoldDB" id="A0A084GHM0"/>
<proteinExistence type="predicted"/>
<dbReference type="OMA" id="FATFECK"/>
<dbReference type="RefSeq" id="XP_016646631.1">
    <property type="nucleotide sequence ID" value="XM_016782998.1"/>
</dbReference>
<dbReference type="OrthoDB" id="10066232at2759"/>
<dbReference type="SUPFAM" id="SSF81301">
    <property type="entry name" value="Nucleotidyltransferase"/>
    <property type="match status" value="1"/>
</dbReference>
<dbReference type="KEGG" id="sapo:SAPIO_CDS0143"/>